<feature type="region of interest" description="Disordered" evidence="5">
    <location>
        <begin position="1"/>
        <end position="27"/>
    </location>
</feature>
<feature type="region of interest" description="Disordered" evidence="5">
    <location>
        <begin position="56"/>
        <end position="80"/>
    </location>
</feature>
<accession>A0ABW0A2I4</accession>
<dbReference type="EMBL" id="JBHSKJ010000007">
    <property type="protein sequence ID" value="MFC5145814.1"/>
    <property type="molecule type" value="Genomic_DNA"/>
</dbReference>
<comment type="caution">
    <text evidence="7">The sequence shown here is derived from an EMBL/GenBank/DDBJ whole genome shotgun (WGS) entry which is preliminary data.</text>
</comment>
<keyword evidence="8" id="KW-1185">Reference proteome</keyword>
<reference evidence="8" key="1">
    <citation type="journal article" date="2019" name="Int. J. Syst. Evol. Microbiol.">
        <title>The Global Catalogue of Microorganisms (GCM) 10K type strain sequencing project: providing services to taxonomists for standard genome sequencing and annotation.</title>
        <authorList>
            <consortium name="The Broad Institute Genomics Platform"/>
            <consortium name="The Broad Institute Genome Sequencing Center for Infectious Disease"/>
            <person name="Wu L."/>
            <person name="Ma J."/>
        </authorList>
    </citation>
    <scope>NUCLEOTIDE SEQUENCE [LARGE SCALE GENOMIC DNA]</scope>
    <source>
        <strain evidence="8">CGMCC 4.1641</strain>
    </source>
</reference>
<keyword evidence="3" id="KW-0378">Hydrolase</keyword>
<dbReference type="RefSeq" id="WP_382041216.1">
    <property type="nucleotide sequence ID" value="NZ_JBHSKJ010000007.1"/>
</dbReference>
<evidence type="ECO:0000256" key="1">
    <source>
        <dbReference type="ARBA" id="ARBA00007074"/>
    </source>
</evidence>
<dbReference type="Gene3D" id="3.90.1720.10">
    <property type="entry name" value="endopeptidase domain like (from Nostoc punctiforme)"/>
    <property type="match status" value="1"/>
</dbReference>
<keyword evidence="2" id="KW-0645">Protease</keyword>
<feature type="domain" description="NlpC/P60" evidence="6">
    <location>
        <begin position="204"/>
        <end position="372"/>
    </location>
</feature>
<dbReference type="InterPro" id="IPR000064">
    <property type="entry name" value="NLP_P60_dom"/>
</dbReference>
<evidence type="ECO:0000313" key="7">
    <source>
        <dbReference type="EMBL" id="MFC5145814.1"/>
    </source>
</evidence>
<dbReference type="Pfam" id="PF00877">
    <property type="entry name" value="NLPC_P60"/>
    <property type="match status" value="1"/>
</dbReference>
<evidence type="ECO:0000256" key="4">
    <source>
        <dbReference type="ARBA" id="ARBA00022807"/>
    </source>
</evidence>
<dbReference type="PANTHER" id="PTHR47053:SF1">
    <property type="entry name" value="MUREIN DD-ENDOPEPTIDASE MEPH-RELATED"/>
    <property type="match status" value="1"/>
</dbReference>
<evidence type="ECO:0000256" key="2">
    <source>
        <dbReference type="ARBA" id="ARBA00022670"/>
    </source>
</evidence>
<evidence type="ECO:0000256" key="3">
    <source>
        <dbReference type="ARBA" id="ARBA00022801"/>
    </source>
</evidence>
<gene>
    <name evidence="7" type="ORF">ACFPP6_14205</name>
</gene>
<dbReference type="PANTHER" id="PTHR47053">
    <property type="entry name" value="MUREIN DD-ENDOPEPTIDASE MEPH-RELATED"/>
    <property type="match status" value="1"/>
</dbReference>
<organism evidence="7 8">
    <name type="scientific">Streptomyces aureoversilis</name>
    <dbReference type="NCBI Taxonomy" id="67277"/>
    <lineage>
        <taxon>Bacteria</taxon>
        <taxon>Bacillati</taxon>
        <taxon>Actinomycetota</taxon>
        <taxon>Actinomycetes</taxon>
        <taxon>Kitasatosporales</taxon>
        <taxon>Streptomycetaceae</taxon>
        <taxon>Streptomyces</taxon>
    </lineage>
</organism>
<dbReference type="InterPro" id="IPR038765">
    <property type="entry name" value="Papain-like_cys_pep_sf"/>
</dbReference>
<evidence type="ECO:0000259" key="6">
    <source>
        <dbReference type="PROSITE" id="PS51935"/>
    </source>
</evidence>
<dbReference type="SUPFAM" id="SSF54001">
    <property type="entry name" value="Cysteine proteinases"/>
    <property type="match status" value="1"/>
</dbReference>
<proteinExistence type="inferred from homology"/>
<dbReference type="InterPro" id="IPR051202">
    <property type="entry name" value="Peptidase_C40"/>
</dbReference>
<dbReference type="Proteomes" id="UP001596222">
    <property type="component" value="Unassembled WGS sequence"/>
</dbReference>
<name>A0ABW0A2I4_9ACTN</name>
<evidence type="ECO:0000313" key="8">
    <source>
        <dbReference type="Proteomes" id="UP001596222"/>
    </source>
</evidence>
<dbReference type="PROSITE" id="PS51935">
    <property type="entry name" value="NLPC_P60"/>
    <property type="match status" value="1"/>
</dbReference>
<keyword evidence="4" id="KW-0788">Thiol protease</keyword>
<sequence length="372" mass="40316">MTKDRSKGRKKSPKKGPVKGPKKGLTGRRALHTLVVLGLLGTSAYLTVELREKQEADAPPVQSVAGAGGTTGSKPASGERRFERLANPARTVVRAADGGVLGTFTDGARTAVLTGASRTFTEPKHTSAKVTTDSWVRLLPEAWKEGSEKSAWFKDWFSKSLGSKEPDVFAFAMEYIEGAPQKKDAQGIPYSGDAQFGPLNPSGSAAGDLRLEQSDFYDYLGIPYRFRDGTVERPEPARFRAMDCSGFIRTVFGYRARYPLMAKDVKGDGLPRTANGMARLSPGVPVLELTGKRPDATDRLQPGDLVFFDIDKRTGERLDHVGIYMGLDTDGKPRFISSREEANGPTFGDKGGTARLDGNGFYATGLRSAKRL</sequence>
<comment type="similarity">
    <text evidence="1">Belongs to the peptidase C40 family.</text>
</comment>
<protein>
    <submittedName>
        <fullName evidence="7">C40 family peptidase</fullName>
    </submittedName>
</protein>
<evidence type="ECO:0000256" key="5">
    <source>
        <dbReference type="SAM" id="MobiDB-lite"/>
    </source>
</evidence>